<protein>
    <submittedName>
        <fullName evidence="2">Zinc ribbon protein</fullName>
    </submittedName>
</protein>
<sequence length="200" mass="23093">MKEFFEDLGKFITETAGNVGKKTEEVMEVQKLKSQIRSLERSNQGDLTDLGKIIYERFRKEEAVDGELEVICEEIRKRRMIIAAFEKKLADMRGVKECENCQELIEKDMKFCPHCGAEVKKEEMPQECEDIFAESDVSERAKMEETTEEVIEDIMEKAADVTKVSVEHVKDAASEIAEDVRESVHEVKEHIKESVEDIRE</sequence>
<accession>A0A4R3JTW7</accession>
<comment type="caution">
    <text evidence="2">The sequence shown here is derived from an EMBL/GenBank/DDBJ whole genome shotgun (WGS) entry which is preliminary data.</text>
</comment>
<evidence type="ECO:0000313" key="4">
    <source>
        <dbReference type="Proteomes" id="UP000702954"/>
    </source>
</evidence>
<organism evidence="2 3">
    <name type="scientific">Faecalimonas umbilicata</name>
    <dbReference type="NCBI Taxonomy" id="1912855"/>
    <lineage>
        <taxon>Bacteria</taxon>
        <taxon>Bacillati</taxon>
        <taxon>Bacillota</taxon>
        <taxon>Clostridia</taxon>
        <taxon>Lachnospirales</taxon>
        <taxon>Lachnospiraceae</taxon>
        <taxon>Faecalimonas</taxon>
    </lineage>
</organism>
<dbReference type="AlphaFoldDB" id="A0A4R3JTW7"/>
<evidence type="ECO:0000313" key="2">
    <source>
        <dbReference type="EMBL" id="TCS69886.1"/>
    </source>
</evidence>
<dbReference type="Proteomes" id="UP000702954">
    <property type="component" value="Unassembled WGS sequence"/>
</dbReference>
<proteinExistence type="predicted"/>
<gene>
    <name evidence="2" type="ORF">EDD74_10253</name>
    <name evidence="1" type="ORF">FAEUMB_18670</name>
</gene>
<dbReference type="EMBL" id="BHEO01000008">
    <property type="protein sequence ID" value="GBU05326.1"/>
    <property type="molecule type" value="Genomic_DNA"/>
</dbReference>
<name>A0A4R3JTW7_9FIRM</name>
<evidence type="ECO:0000313" key="1">
    <source>
        <dbReference type="EMBL" id="GBU05326.1"/>
    </source>
</evidence>
<dbReference type="EMBL" id="SLZV01000002">
    <property type="protein sequence ID" value="TCS69886.1"/>
    <property type="molecule type" value="Genomic_DNA"/>
</dbReference>
<reference evidence="1 4" key="1">
    <citation type="journal article" date="2018" name="Int. J. Syst. Evol. Microbiol.">
        <title>Draft Genome Sequence of Faecalimonas umbilicata JCM 30896T, an Acetate-Producing Bacterium Isolated from Human Feces.</title>
        <authorList>
            <person name="Sakamoto M."/>
            <person name="Ikeyama N."/>
            <person name="Yuki M."/>
            <person name="Ohkuma M."/>
        </authorList>
    </citation>
    <scope>NUCLEOTIDE SEQUENCE [LARGE SCALE GENOMIC DNA]</scope>
    <source>
        <strain evidence="1 4">EGH7</strain>
    </source>
</reference>
<dbReference type="Proteomes" id="UP000294613">
    <property type="component" value="Unassembled WGS sequence"/>
</dbReference>
<dbReference type="RefSeq" id="WP_016440085.1">
    <property type="nucleotide sequence ID" value="NZ_BHEO01000008.1"/>
</dbReference>
<evidence type="ECO:0000313" key="3">
    <source>
        <dbReference type="Proteomes" id="UP000294613"/>
    </source>
</evidence>
<reference evidence="2 3" key="2">
    <citation type="submission" date="2019-03" db="EMBL/GenBank/DDBJ databases">
        <title>Genomic Encyclopedia of Type Strains, Phase IV (KMG-IV): sequencing the most valuable type-strain genomes for metagenomic binning, comparative biology and taxonomic classification.</title>
        <authorList>
            <person name="Goeker M."/>
        </authorList>
    </citation>
    <scope>NUCLEOTIDE SEQUENCE [LARGE SCALE GENOMIC DNA]</scope>
    <source>
        <strain evidence="2 3">DSM 103426</strain>
    </source>
</reference>
<keyword evidence="4" id="KW-1185">Reference proteome</keyword>